<name>A0A3P8GT75_9TREM</name>
<dbReference type="Proteomes" id="UP000277204">
    <property type="component" value="Unassembled WGS sequence"/>
</dbReference>
<organism evidence="1 2">
    <name type="scientific">Schistosoma margrebowiei</name>
    <dbReference type="NCBI Taxonomy" id="48269"/>
    <lineage>
        <taxon>Eukaryota</taxon>
        <taxon>Metazoa</taxon>
        <taxon>Spiralia</taxon>
        <taxon>Lophotrochozoa</taxon>
        <taxon>Platyhelminthes</taxon>
        <taxon>Trematoda</taxon>
        <taxon>Digenea</taxon>
        <taxon>Strigeidida</taxon>
        <taxon>Schistosomatoidea</taxon>
        <taxon>Schistosomatidae</taxon>
        <taxon>Schistosoma</taxon>
    </lineage>
</organism>
<evidence type="ECO:0000313" key="2">
    <source>
        <dbReference type="Proteomes" id="UP000277204"/>
    </source>
</evidence>
<dbReference type="AlphaFoldDB" id="A0A3P8GT75"/>
<gene>
    <name evidence="1" type="ORF">SMRZ_LOCUS20952</name>
</gene>
<protein>
    <submittedName>
        <fullName evidence="1">Uncharacterized protein</fullName>
    </submittedName>
</protein>
<reference evidence="1 2" key="1">
    <citation type="submission" date="2018-11" db="EMBL/GenBank/DDBJ databases">
        <authorList>
            <consortium name="Pathogen Informatics"/>
        </authorList>
    </citation>
    <scope>NUCLEOTIDE SEQUENCE [LARGE SCALE GENOMIC DNA]</scope>
    <source>
        <strain evidence="1 2">Zambia</strain>
    </source>
</reference>
<proteinExistence type="predicted"/>
<dbReference type="EMBL" id="UZAI01018513">
    <property type="protein sequence ID" value="VDP37693.1"/>
    <property type="molecule type" value="Genomic_DNA"/>
</dbReference>
<sequence length="101" mass="11224">MCTTTPPPPTTTTTIINNRNEHCGLITVNNHDIVCNNITVTLQPLENLQIFNYSIHNQGDQFLNNSSISNKDQNIHNDSPFKTNEVSFIIFIIVIAAVLSA</sequence>
<evidence type="ECO:0000313" key="1">
    <source>
        <dbReference type="EMBL" id="VDP37693.1"/>
    </source>
</evidence>
<keyword evidence="2" id="KW-1185">Reference proteome</keyword>
<accession>A0A3P8GT75</accession>